<feature type="transmembrane region" description="Helical" evidence="1">
    <location>
        <begin position="355"/>
        <end position="377"/>
    </location>
</feature>
<feature type="transmembrane region" description="Helical" evidence="1">
    <location>
        <begin position="156"/>
        <end position="177"/>
    </location>
</feature>
<dbReference type="SUPFAM" id="SSF103473">
    <property type="entry name" value="MFS general substrate transporter"/>
    <property type="match status" value="1"/>
</dbReference>
<accession>A0ABT7AF78</accession>
<dbReference type="RefSeq" id="WP_283740006.1">
    <property type="nucleotide sequence ID" value="NZ_JASJEV010000003.1"/>
</dbReference>
<keyword evidence="3" id="KW-1185">Reference proteome</keyword>
<name>A0ABT7AF78_9HYPH</name>
<dbReference type="Gene3D" id="1.20.1250.20">
    <property type="entry name" value="MFS general substrate transporter like domains"/>
    <property type="match status" value="1"/>
</dbReference>
<keyword evidence="1" id="KW-1133">Transmembrane helix</keyword>
<gene>
    <name evidence="2" type="ORF">QNA08_07230</name>
</gene>
<feature type="transmembrane region" description="Helical" evidence="1">
    <location>
        <begin position="35"/>
        <end position="59"/>
    </location>
</feature>
<comment type="caution">
    <text evidence="2">The sequence shown here is derived from an EMBL/GenBank/DDBJ whole genome shotgun (WGS) entry which is preliminary data.</text>
</comment>
<sequence>MAADRDMGVRAGRLACLCPPGAAGQRSAPAAPAEVATLAAGFALAVLSQVLTLGMLPLAGLLIAPEPSRATWPYAAMLVGSALASFPASFLLDAFGRRAALALGASLGAAGGAIAAWGLAHGQFPALVLGAFWLGIANGFGLFYRHVAAAGGARGGRGAVAGVIGAGALVGFVAPVLAGFAEGLAATRLFVGTALLAALAHVAGLLLTVVRPVPTVTLVAAQPPVRTGWRGALLPTGIGVVAWFVMTLLMAAGPLAMAGCGLGGSAAMGSIAWHVVAMYAPALLVARLPDSVEAETIALAGLALLLGAAALFAGAATEAMFNIALLLLGAGWSLATLATTLWLHRDGTPSRLVLAGHDAALFIGAIGGALAAGPVFAGQV</sequence>
<dbReference type="InterPro" id="IPR036259">
    <property type="entry name" value="MFS_trans_sf"/>
</dbReference>
<evidence type="ECO:0000256" key="1">
    <source>
        <dbReference type="SAM" id="Phobius"/>
    </source>
</evidence>
<dbReference type="PANTHER" id="PTHR23534:SF1">
    <property type="entry name" value="MAJOR FACILITATOR SUPERFAMILY PROTEIN"/>
    <property type="match status" value="1"/>
</dbReference>
<reference evidence="2 3" key="1">
    <citation type="submission" date="2023-05" db="EMBL/GenBank/DDBJ databases">
        <title>Chelatococcus sp. nov., a moderately thermophilic bacterium isolated from hot spring microbial mat.</title>
        <authorList>
            <person name="Hu C.-J."/>
            <person name="Li W.-J."/>
        </authorList>
    </citation>
    <scope>NUCLEOTIDE SEQUENCE [LARGE SCALE GENOMIC DNA]</scope>
    <source>
        <strain evidence="2 3">SYSU G07232</strain>
    </source>
</reference>
<evidence type="ECO:0000313" key="3">
    <source>
        <dbReference type="Proteomes" id="UP001321492"/>
    </source>
</evidence>
<dbReference type="PANTHER" id="PTHR23534">
    <property type="entry name" value="MFS PERMEASE"/>
    <property type="match status" value="1"/>
</dbReference>
<feature type="transmembrane region" description="Helical" evidence="1">
    <location>
        <begin position="71"/>
        <end position="92"/>
    </location>
</feature>
<feature type="transmembrane region" description="Helical" evidence="1">
    <location>
        <begin position="323"/>
        <end position="343"/>
    </location>
</feature>
<feature type="transmembrane region" description="Helical" evidence="1">
    <location>
        <begin position="126"/>
        <end position="144"/>
    </location>
</feature>
<protein>
    <recommendedName>
        <fullName evidence="4">MFS transporter</fullName>
    </recommendedName>
</protein>
<organism evidence="2 3">
    <name type="scientific">Chelatococcus albus</name>
    <dbReference type="NCBI Taxonomy" id="3047466"/>
    <lineage>
        <taxon>Bacteria</taxon>
        <taxon>Pseudomonadati</taxon>
        <taxon>Pseudomonadota</taxon>
        <taxon>Alphaproteobacteria</taxon>
        <taxon>Hyphomicrobiales</taxon>
        <taxon>Chelatococcaceae</taxon>
        <taxon>Chelatococcus</taxon>
    </lineage>
</organism>
<dbReference type="EMBL" id="JASJEV010000003">
    <property type="protein sequence ID" value="MDJ1158024.1"/>
    <property type="molecule type" value="Genomic_DNA"/>
</dbReference>
<keyword evidence="1" id="KW-0812">Transmembrane</keyword>
<feature type="transmembrane region" description="Helical" evidence="1">
    <location>
        <begin position="99"/>
        <end position="120"/>
    </location>
</feature>
<feature type="transmembrane region" description="Helical" evidence="1">
    <location>
        <begin position="189"/>
        <end position="210"/>
    </location>
</feature>
<proteinExistence type="predicted"/>
<dbReference type="Proteomes" id="UP001321492">
    <property type="component" value="Unassembled WGS sequence"/>
</dbReference>
<feature type="transmembrane region" description="Helical" evidence="1">
    <location>
        <begin position="231"/>
        <end position="252"/>
    </location>
</feature>
<keyword evidence="1" id="KW-0472">Membrane</keyword>
<evidence type="ECO:0008006" key="4">
    <source>
        <dbReference type="Google" id="ProtNLM"/>
    </source>
</evidence>
<feature type="transmembrane region" description="Helical" evidence="1">
    <location>
        <begin position="297"/>
        <end position="317"/>
    </location>
</feature>
<evidence type="ECO:0000313" key="2">
    <source>
        <dbReference type="EMBL" id="MDJ1158024.1"/>
    </source>
</evidence>